<dbReference type="EC" id="2.5.1.16" evidence="5"/>
<dbReference type="InterPro" id="IPR030373">
    <property type="entry name" value="PABS_CS"/>
</dbReference>
<dbReference type="EMBL" id="FLUO01000001">
    <property type="protein sequence ID" value="SBW01196.1"/>
    <property type="molecule type" value="Genomic_DNA"/>
</dbReference>
<feature type="binding site" evidence="5">
    <location>
        <begin position="137"/>
        <end position="138"/>
    </location>
    <ligand>
        <name>S-methyl-5'-thioadenosine</name>
        <dbReference type="ChEBI" id="CHEBI:17509"/>
    </ligand>
</feature>
<dbReference type="PROSITE" id="PS01330">
    <property type="entry name" value="PABS_1"/>
    <property type="match status" value="1"/>
</dbReference>
<dbReference type="InterPro" id="IPR001045">
    <property type="entry name" value="Spermi_synthase"/>
</dbReference>
<evidence type="ECO:0000256" key="4">
    <source>
        <dbReference type="ARBA" id="ARBA00023115"/>
    </source>
</evidence>
<gene>
    <name evidence="5 10" type="primary">speE</name>
    <name evidence="10" type="ORF">KL86APRO_11391</name>
</gene>
<accession>A0A212JP15</accession>
<name>A0A212JP15_9PROT</name>
<dbReference type="GO" id="GO:0005829">
    <property type="term" value="C:cytosol"/>
    <property type="evidence" value="ECO:0007669"/>
    <property type="project" value="TreeGrafter"/>
</dbReference>
<dbReference type="CDD" id="cd02440">
    <property type="entry name" value="AdoMet_MTases"/>
    <property type="match status" value="1"/>
</dbReference>
<dbReference type="SUPFAM" id="SSF53335">
    <property type="entry name" value="S-adenosyl-L-methionine-dependent methyltransferases"/>
    <property type="match status" value="1"/>
</dbReference>
<reference evidence="10" key="1">
    <citation type="submission" date="2016-04" db="EMBL/GenBank/DDBJ databases">
        <authorList>
            <person name="Evans L.H."/>
            <person name="Alamgir A."/>
            <person name="Owens N."/>
            <person name="Weber N.D."/>
            <person name="Virtaneva K."/>
            <person name="Barbian K."/>
            <person name="Babar A."/>
            <person name="Rosenke K."/>
        </authorList>
    </citation>
    <scope>NUCLEOTIDE SEQUENCE</scope>
    <source>
        <strain evidence="10">86</strain>
    </source>
</reference>
<dbReference type="UniPathway" id="UPA00248">
    <property type="reaction ID" value="UER00314"/>
</dbReference>
<dbReference type="InterPro" id="IPR029063">
    <property type="entry name" value="SAM-dependent_MTases_sf"/>
</dbReference>
<dbReference type="PANTHER" id="PTHR11558">
    <property type="entry name" value="SPERMIDINE/SPERMINE SYNTHASE"/>
    <property type="match status" value="1"/>
</dbReference>
<feature type="active site" description="Proton acceptor" evidence="5 6">
    <location>
        <position position="155"/>
    </location>
</feature>
<evidence type="ECO:0000256" key="8">
    <source>
        <dbReference type="RuleBase" id="RU003837"/>
    </source>
</evidence>
<feature type="binding site" evidence="5">
    <location>
        <position position="31"/>
    </location>
    <ligand>
        <name>S-methyl-5'-thioadenosine</name>
        <dbReference type="ChEBI" id="CHEBI:17509"/>
    </ligand>
</feature>
<evidence type="ECO:0000313" key="10">
    <source>
        <dbReference type="EMBL" id="SBW01196.1"/>
    </source>
</evidence>
<dbReference type="InterPro" id="IPR030374">
    <property type="entry name" value="PABS"/>
</dbReference>
<comment type="catalytic activity">
    <reaction evidence="5 8">
        <text>S-adenosyl 3-(methylsulfanyl)propylamine + putrescine = S-methyl-5'-thioadenosine + spermidine + H(+)</text>
        <dbReference type="Rhea" id="RHEA:12721"/>
        <dbReference type="ChEBI" id="CHEBI:15378"/>
        <dbReference type="ChEBI" id="CHEBI:17509"/>
        <dbReference type="ChEBI" id="CHEBI:57443"/>
        <dbReference type="ChEBI" id="CHEBI:57834"/>
        <dbReference type="ChEBI" id="CHEBI:326268"/>
        <dbReference type="EC" id="2.5.1.16"/>
    </reaction>
</comment>
<protein>
    <recommendedName>
        <fullName evidence="5">Polyamine aminopropyltransferase</fullName>
    </recommendedName>
    <alternativeName>
        <fullName evidence="5">Putrescine aminopropyltransferase</fullName>
        <shortName evidence="5">PAPT</shortName>
    </alternativeName>
    <alternativeName>
        <fullName evidence="5">Spermidine synthase</fullName>
        <shortName evidence="5">SPDS</shortName>
        <shortName evidence="5">SPDSY</shortName>
        <ecNumber evidence="5">2.5.1.16</ecNumber>
    </alternativeName>
</protein>
<keyword evidence="2 5" id="KW-0808">Transferase</keyword>
<comment type="subunit">
    <text evidence="5">Homodimer or homotetramer.</text>
</comment>
<dbReference type="Pfam" id="PF01564">
    <property type="entry name" value="Spermine_synth"/>
    <property type="match status" value="1"/>
</dbReference>
<feature type="domain" description="PABS" evidence="9">
    <location>
        <begin position="1"/>
        <end position="235"/>
    </location>
</feature>
<dbReference type="InterPro" id="IPR037163">
    <property type="entry name" value="Spermidine_synt_N_sf"/>
</dbReference>
<dbReference type="Pfam" id="PF17284">
    <property type="entry name" value="Spermine_synt_N"/>
    <property type="match status" value="1"/>
</dbReference>
<feature type="binding site" evidence="5">
    <location>
        <position position="162"/>
    </location>
    <ligand>
        <name>S-methyl-5'-thioadenosine</name>
        <dbReference type="ChEBI" id="CHEBI:17509"/>
    </ligand>
</feature>
<evidence type="ECO:0000256" key="3">
    <source>
        <dbReference type="ARBA" id="ARBA00023066"/>
    </source>
</evidence>
<evidence type="ECO:0000256" key="7">
    <source>
        <dbReference type="RuleBase" id="RU003836"/>
    </source>
</evidence>
<dbReference type="GO" id="GO:0008295">
    <property type="term" value="P:spermidine biosynthetic process"/>
    <property type="evidence" value="ECO:0007669"/>
    <property type="project" value="UniProtKB-UniRule"/>
</dbReference>
<feature type="binding site" evidence="5">
    <location>
        <position position="62"/>
    </location>
    <ligand>
        <name>spermidine</name>
        <dbReference type="ChEBI" id="CHEBI:57834"/>
    </ligand>
</feature>
<feature type="binding site" evidence="5">
    <location>
        <position position="105"/>
    </location>
    <ligand>
        <name>S-methyl-5'-thioadenosine</name>
        <dbReference type="ChEBI" id="CHEBI:17509"/>
    </ligand>
</feature>
<dbReference type="NCBIfam" id="NF002010">
    <property type="entry name" value="PRK00811.1"/>
    <property type="match status" value="1"/>
</dbReference>
<evidence type="ECO:0000256" key="2">
    <source>
        <dbReference type="ARBA" id="ARBA00022679"/>
    </source>
</evidence>
<dbReference type="AlphaFoldDB" id="A0A212JP15"/>
<feature type="binding site" evidence="5">
    <location>
        <position position="86"/>
    </location>
    <ligand>
        <name>spermidine</name>
        <dbReference type="ChEBI" id="CHEBI:57834"/>
    </ligand>
</feature>
<comment type="pathway">
    <text evidence="5">Amine and polyamine biosynthesis; spermidine biosynthesis; spermidine from putrescine: step 1/1.</text>
</comment>
<keyword evidence="3 5" id="KW-0745">Spermidine biosynthesis</keyword>
<dbReference type="NCBIfam" id="TIGR00417">
    <property type="entry name" value="speE"/>
    <property type="match status" value="1"/>
</dbReference>
<dbReference type="GO" id="GO:0004766">
    <property type="term" value="F:spermidine synthase activity"/>
    <property type="evidence" value="ECO:0007669"/>
    <property type="project" value="UniProtKB-UniRule"/>
</dbReference>
<evidence type="ECO:0000256" key="1">
    <source>
        <dbReference type="ARBA" id="ARBA00007867"/>
    </source>
</evidence>
<dbReference type="HAMAP" id="MF_00198">
    <property type="entry name" value="Spermidine_synth"/>
    <property type="match status" value="1"/>
</dbReference>
<dbReference type="PANTHER" id="PTHR11558:SF11">
    <property type="entry name" value="SPERMIDINE SYNTHASE"/>
    <property type="match status" value="1"/>
</dbReference>
<dbReference type="Gene3D" id="2.30.140.10">
    <property type="entry name" value="Spermidine synthase, tetramerisation domain"/>
    <property type="match status" value="1"/>
</dbReference>
<dbReference type="PROSITE" id="PS51006">
    <property type="entry name" value="PABS_2"/>
    <property type="match status" value="1"/>
</dbReference>
<evidence type="ECO:0000259" key="9">
    <source>
        <dbReference type="PROSITE" id="PS51006"/>
    </source>
</evidence>
<dbReference type="Gene3D" id="3.40.50.150">
    <property type="entry name" value="Vaccinia Virus protein VP39"/>
    <property type="match status" value="1"/>
</dbReference>
<organism evidence="10">
    <name type="scientific">uncultured Alphaproteobacteria bacterium</name>
    <dbReference type="NCBI Taxonomy" id="91750"/>
    <lineage>
        <taxon>Bacteria</taxon>
        <taxon>Pseudomonadati</taxon>
        <taxon>Pseudomonadota</taxon>
        <taxon>Alphaproteobacteria</taxon>
        <taxon>environmental samples</taxon>
    </lineage>
</organism>
<dbReference type="InterPro" id="IPR035246">
    <property type="entry name" value="Spermidine_synt_N"/>
</dbReference>
<sequence length="282" mass="30765">MVTRFVEALYPDWRQTFENVRLLHRETTPFQELAVYETPGFGTLLALDGVVQTTTADEFVYHEMIVHPAFVAHGAARAVLVVGGGDGGCLREILKHPVERVVLAEIDARVVEVSKTFLPGLSAGAFDDPRVEVRIGDGLAYVAETQEKFDVIVVDSTDPEGPGEALFTEAFYADCARILNPRGVVVTQSGVPFRQPRGLALSYRRLKSAFADVTFAACAVPTYVGGVMALGWASQDPSLRRLGVESLRTVAAARGLATRYYTPEVHLAAFALPRYIQELLVP</sequence>
<comment type="similarity">
    <text evidence="1 5 7">Belongs to the spermidine/spermine synthase family.</text>
</comment>
<evidence type="ECO:0000256" key="5">
    <source>
        <dbReference type="HAMAP-Rule" id="MF_00198"/>
    </source>
</evidence>
<evidence type="ECO:0000256" key="6">
    <source>
        <dbReference type="PROSITE-ProRule" id="PRU00354"/>
    </source>
</evidence>
<keyword evidence="4 5" id="KW-0620">Polyamine biosynthesis</keyword>
<comment type="function">
    <text evidence="5">Catalyzes the irreversible transfer of a propylamine group from the amino donor S-adenosylmethioninamine (decarboxy-AdoMet) to putrescine (1,4-diaminobutane) to yield spermidine.</text>
</comment>
<proteinExistence type="inferred from homology"/>
<feature type="binding site" evidence="5">
    <location>
        <begin position="155"/>
        <end position="158"/>
    </location>
    <ligand>
        <name>spermidine</name>
        <dbReference type="ChEBI" id="CHEBI:57834"/>
    </ligand>
</feature>